<evidence type="ECO:0000313" key="3">
    <source>
        <dbReference type="EMBL" id="CAH0515173.1"/>
    </source>
</evidence>
<keyword evidence="4" id="KW-1185">Reference proteome</keyword>
<name>A0AAU9KMP7_9STRA</name>
<reference evidence="2 4" key="1">
    <citation type="submission" date="2021-11" db="EMBL/GenBank/DDBJ databases">
        <authorList>
            <person name="Islam A."/>
            <person name="Islam S."/>
            <person name="Flora M.S."/>
            <person name="Rahman M."/>
            <person name="Ziaur R.M."/>
            <person name="Epstein J.H."/>
            <person name="Hassan M."/>
            <person name="Klassen M."/>
            <person name="Woodard K."/>
            <person name="Webb A."/>
            <person name="Webby R.J."/>
            <person name="El Zowalaty M.E."/>
        </authorList>
    </citation>
    <scope>NUCLEOTIDE SEQUENCE</scope>
    <source>
        <strain evidence="3">Pbs1</strain>
        <strain evidence="2">Pbs3</strain>
    </source>
</reference>
<dbReference type="Proteomes" id="UP001158986">
    <property type="component" value="Unassembled WGS sequence"/>
</dbReference>
<dbReference type="AlphaFoldDB" id="A0AAU9KMP7"/>
<evidence type="ECO:0000313" key="5">
    <source>
        <dbReference type="Proteomes" id="UP001160483"/>
    </source>
</evidence>
<dbReference type="EMBL" id="CAKKTJ010000086">
    <property type="protein sequence ID" value="CAH0473639.1"/>
    <property type="molecule type" value="Genomic_DNA"/>
</dbReference>
<dbReference type="EMBL" id="CAKLCB010000104">
    <property type="protein sequence ID" value="CAH0515173.1"/>
    <property type="molecule type" value="Genomic_DNA"/>
</dbReference>
<dbReference type="Proteomes" id="UP001160483">
    <property type="component" value="Unassembled WGS sequence"/>
</dbReference>
<comment type="caution">
    <text evidence="2">The sequence shown here is derived from an EMBL/GenBank/DDBJ whole genome shotgun (WGS) entry which is preliminary data.</text>
</comment>
<sequence>MDVETAMSRHENEVDTTDEALGTTVMLRHDDASLSTKIIMDYFTHDGLRCREIDSTNKNAFDETESTGDKQTRRQVEEIAIQPFQVQEIEKKAIEDITTKYQEEMRILSIAQMALTVLVVIVALAQCVWMWQVVELSALSLAVFGD</sequence>
<accession>A0AAU9KMP7</accession>
<keyword evidence="1" id="KW-0812">Transmembrane</keyword>
<proteinExistence type="predicted"/>
<protein>
    <submittedName>
        <fullName evidence="2">Uncharacterized protein</fullName>
    </submittedName>
</protein>
<keyword evidence="1" id="KW-1133">Transmembrane helix</keyword>
<evidence type="ECO:0000313" key="4">
    <source>
        <dbReference type="Proteomes" id="UP001158986"/>
    </source>
</evidence>
<gene>
    <name evidence="3" type="ORF">PBS001_LOCUS1891</name>
    <name evidence="2" type="ORF">PBS003_LOCUS522</name>
</gene>
<keyword evidence="1" id="KW-0472">Membrane</keyword>
<organism evidence="2 5">
    <name type="scientific">Peronospora belbahrii</name>
    <dbReference type="NCBI Taxonomy" id="622444"/>
    <lineage>
        <taxon>Eukaryota</taxon>
        <taxon>Sar</taxon>
        <taxon>Stramenopiles</taxon>
        <taxon>Oomycota</taxon>
        <taxon>Peronosporomycetes</taxon>
        <taxon>Peronosporales</taxon>
        <taxon>Peronosporaceae</taxon>
        <taxon>Peronospora</taxon>
    </lineage>
</organism>
<evidence type="ECO:0000313" key="2">
    <source>
        <dbReference type="EMBL" id="CAH0473639.1"/>
    </source>
</evidence>
<evidence type="ECO:0000256" key="1">
    <source>
        <dbReference type="SAM" id="Phobius"/>
    </source>
</evidence>
<feature type="transmembrane region" description="Helical" evidence="1">
    <location>
        <begin position="107"/>
        <end position="131"/>
    </location>
</feature>